<dbReference type="Gene3D" id="3.40.50.300">
    <property type="entry name" value="P-loop containing nucleotide triphosphate hydrolases"/>
    <property type="match status" value="1"/>
</dbReference>
<dbReference type="Proteomes" id="UP000515135">
    <property type="component" value="Unplaced"/>
</dbReference>
<dbReference type="GeneID" id="109487209"/>
<evidence type="ECO:0000313" key="4">
    <source>
        <dbReference type="RefSeq" id="XP_019646756.1"/>
    </source>
</evidence>
<name>A0A6P5AXJ4_BRABE</name>
<feature type="compositionally biased region" description="Polar residues" evidence="1">
    <location>
        <begin position="1093"/>
        <end position="1106"/>
    </location>
</feature>
<dbReference type="RefSeq" id="XP_019646756.1">
    <property type="nucleotide sequence ID" value="XM_019791197.1"/>
</dbReference>
<gene>
    <name evidence="4" type="primary">LOC109487209</name>
</gene>
<sequence length="1299" mass="146606">MSGARPKVYARRRASSSSSGEDTPTPPANTPDTAALCRLYGLDPGELAISSRDAQRQADQDGMQLSLACQQPGTVQGISYTGHVEGKDNVLLQPGANCELTFNSPLIQHVTHVTYADGTEVTRTYDDNEEVPQLNQADPADIDRLDDIASLANIPTRHPATNVRRPEIPSTEQLDWLKWHLKRLYRTKLAEFQPLPWFDDLHLQLKDVYTNLQVVRKDRADRDLPLRRLKRGETGKRSSNTGRDSREDPRADRDLPLRLSGWGEIGKRSSNIAPDFTNDSGLIRIEQIFDVNKNGEIPTVDEEEEEAEKPTRIRIEGPPGIGKSIQCRKLACDWASDSFQQFDFAFLLQMRYFDGDVKDAIFDQLLPEDTDIDREALWSYIRQTTNQPKVLFILDGLDELKLQVRQTSDVIKLIQQRVLTDATVVITSRPHECTADLKGCPLHCNIRGFTKANSLEYIHKYFKGRPELANSLGARIARDKNLAELATNPLNTMLLCILWEDNDGSLPSTITGLFESLVLCIVKRYCSKNGITITGTTIPDHVYTQLAEMGKVAWEGLLRNEVNFDETDFQSTDRGMFKFGFLTKDLGASRIEASFVWSFLHKTFQEYFAAVCLSKDADGMQAGLSGSVPTGSFAFIPHQLYLVEPRVRQMQAEENASLTGSGRAFKDRVLQSLKNDHLHQVCLFLVGILKSRSRAVFECFLRHLQTLRNSEGKDAKDEHRLLFLFCIKCLIESENGSSLVRVLSPCFPKAIDVSDLFGHAYDDTWRLGLILILNAECPGVTRVDINLSSHPMATELAAALARNRFVRHLSIIKVELDDISVTSLDTEQQEFPLLNVLERTQSVRHLFAQIYGITASERDLAPMTKLLRAMSICKPLSSIILKLFIDDLTFLGDLDYECPPPLKLHLPVDLLVSSSSLTTCKLWIYGSFHHHNRVENYFYESDSEGGGVYGGTDDELDHYMCERVDDQAFNESIGKLLSESKSIQTFSLQMLYRCTAFRHAEKLPRILAKVLAVTEVLQHIALRFSFYHKQRDRDYPITYSELHRLHIFRLIEALAHNRTLRTFELSIDDDVGVSRNEEDSSSEEDEVDSSESPCQAENNQRQSSRGSRLRKTDQDRLWPSIAFVFQNNTVLHTLNLTFKYCLTDSPESVQRMADAVLALSGNSTLHTVKLAVILYRSNTNGRLGLNPSTSEMSNVDDVFLALGNVVSTNTTLKCLHFHKADDPSCVRREVHGLQDLRTWFQRDKTCRVTVSKPAIDQLASATQRNMVLREFSVVGFTCEDEGGQELVDEMVSSARDNLK</sequence>
<keyword evidence="3" id="KW-1185">Reference proteome</keyword>
<evidence type="ECO:0000313" key="3">
    <source>
        <dbReference type="Proteomes" id="UP000515135"/>
    </source>
</evidence>
<organism evidence="3 4">
    <name type="scientific">Branchiostoma belcheri</name>
    <name type="common">Amphioxus</name>
    <dbReference type="NCBI Taxonomy" id="7741"/>
    <lineage>
        <taxon>Eukaryota</taxon>
        <taxon>Metazoa</taxon>
        <taxon>Chordata</taxon>
        <taxon>Cephalochordata</taxon>
        <taxon>Leptocardii</taxon>
        <taxon>Amphioxiformes</taxon>
        <taxon>Branchiostomatidae</taxon>
        <taxon>Branchiostoma</taxon>
    </lineage>
</organism>
<accession>A0A6P5AXJ4</accession>
<dbReference type="InterPro" id="IPR027417">
    <property type="entry name" value="P-loop_NTPase"/>
</dbReference>
<feature type="region of interest" description="Disordered" evidence="1">
    <location>
        <begin position="1073"/>
        <end position="1111"/>
    </location>
</feature>
<feature type="compositionally biased region" description="Basic and acidic residues" evidence="1">
    <location>
        <begin position="243"/>
        <end position="255"/>
    </location>
</feature>
<protein>
    <submittedName>
        <fullName evidence="4">Uncharacterized protein LOC109487209</fullName>
    </submittedName>
</protein>
<evidence type="ECO:0000259" key="2">
    <source>
        <dbReference type="PROSITE" id="PS50837"/>
    </source>
</evidence>
<dbReference type="SUPFAM" id="SSF52540">
    <property type="entry name" value="P-loop containing nucleoside triphosphate hydrolases"/>
    <property type="match status" value="1"/>
</dbReference>
<dbReference type="PANTHER" id="PTHR46844">
    <property type="entry name" value="SLR5058 PROTEIN"/>
    <property type="match status" value="1"/>
</dbReference>
<dbReference type="PANTHER" id="PTHR46844:SF1">
    <property type="entry name" value="SLR5058 PROTEIN"/>
    <property type="match status" value="1"/>
</dbReference>
<feature type="region of interest" description="Disordered" evidence="1">
    <location>
        <begin position="1"/>
        <end position="33"/>
    </location>
</feature>
<dbReference type="InterPro" id="IPR007111">
    <property type="entry name" value="NACHT_NTPase"/>
</dbReference>
<reference evidence="4" key="1">
    <citation type="submission" date="2025-08" db="UniProtKB">
        <authorList>
            <consortium name="RefSeq"/>
        </authorList>
    </citation>
    <scope>IDENTIFICATION</scope>
    <source>
        <tissue evidence="4">Gonad</tissue>
    </source>
</reference>
<dbReference type="PROSITE" id="PS50837">
    <property type="entry name" value="NACHT"/>
    <property type="match status" value="1"/>
</dbReference>
<evidence type="ECO:0000256" key="1">
    <source>
        <dbReference type="SAM" id="MobiDB-lite"/>
    </source>
</evidence>
<dbReference type="OrthoDB" id="120976at2759"/>
<proteinExistence type="predicted"/>
<feature type="domain" description="NACHT" evidence="2">
    <location>
        <begin position="311"/>
        <end position="430"/>
    </location>
</feature>
<dbReference type="KEGG" id="bbel:109487209"/>
<feature type="compositionally biased region" description="Basic and acidic residues" evidence="1">
    <location>
        <begin position="225"/>
        <end position="236"/>
    </location>
</feature>
<feature type="region of interest" description="Disordered" evidence="1">
    <location>
        <begin position="225"/>
        <end position="255"/>
    </location>
</feature>
<dbReference type="Pfam" id="PF05729">
    <property type="entry name" value="NACHT"/>
    <property type="match status" value="1"/>
</dbReference>
<feature type="compositionally biased region" description="Acidic residues" evidence="1">
    <location>
        <begin position="1079"/>
        <end position="1089"/>
    </location>
</feature>